<dbReference type="Gene3D" id="3.40.640.10">
    <property type="entry name" value="Type I PLP-dependent aspartate aminotransferase-like (Major domain)"/>
    <property type="match status" value="1"/>
</dbReference>
<dbReference type="EMBL" id="LKAJ02000001">
    <property type="protein sequence ID" value="MCS5711989.1"/>
    <property type="molecule type" value="Genomic_DNA"/>
</dbReference>
<dbReference type="CDD" id="cd00609">
    <property type="entry name" value="AAT_like"/>
    <property type="match status" value="1"/>
</dbReference>
<dbReference type="STRING" id="295108.HT99x_00184"/>
<accession>A0A0Q9YPA3</accession>
<dbReference type="AlphaFoldDB" id="A0A0Q9YPA3"/>
<evidence type="ECO:0000313" key="3">
    <source>
        <dbReference type="EMBL" id="MCS5711989.1"/>
    </source>
</evidence>
<dbReference type="EMBL" id="LKAJ01000001">
    <property type="protein sequence ID" value="KRG22646.1"/>
    <property type="molecule type" value="Genomic_DNA"/>
</dbReference>
<organism evidence="2">
    <name type="scientific">Candidatus Berkiella aquae</name>
    <dbReference type="NCBI Taxonomy" id="295108"/>
    <lineage>
        <taxon>Bacteria</taxon>
        <taxon>Pseudomonadati</taxon>
        <taxon>Pseudomonadota</taxon>
        <taxon>Gammaproteobacteria</taxon>
        <taxon>Candidatus Berkiellales</taxon>
        <taxon>Candidatus Berkiellaceae</taxon>
        <taxon>Candidatus Berkiella</taxon>
    </lineage>
</organism>
<dbReference type="InterPro" id="IPR004839">
    <property type="entry name" value="Aminotransferase_I/II_large"/>
</dbReference>
<protein>
    <submittedName>
        <fullName evidence="3">Aminotransferase class I/II-fold pyridoxal phosphate-dependent enzyme</fullName>
    </submittedName>
    <submittedName>
        <fullName evidence="2">Capreomycidine synthase</fullName>
        <ecNumber evidence="2">4.3.2.-</ecNumber>
    </submittedName>
</protein>
<dbReference type="Pfam" id="PF00155">
    <property type="entry name" value="Aminotran_1_2"/>
    <property type="match status" value="1"/>
</dbReference>
<dbReference type="RefSeq" id="WP_075064838.1">
    <property type="nucleotide sequence ID" value="NZ_LKAJ02000001.1"/>
</dbReference>
<keyword evidence="2" id="KW-0456">Lyase</keyword>
<dbReference type="InterPro" id="IPR015422">
    <property type="entry name" value="PyrdxlP-dep_Trfase_small"/>
</dbReference>
<feature type="domain" description="Aminotransferase class I/classII large" evidence="1">
    <location>
        <begin position="54"/>
        <end position="354"/>
    </location>
</feature>
<keyword evidence="4" id="KW-1185">Reference proteome</keyword>
<reference evidence="3" key="2">
    <citation type="journal article" date="2016" name="Genome Announc.">
        <title>Draft Genome Sequences of Two Novel Amoeba-Resistant Intranuclear Bacteria, 'Candidatus Berkiella cookevillensis' and 'Candidatus Berkiella aquae'.</title>
        <authorList>
            <person name="Mehari Y.T."/>
            <person name="Arivett B.A."/>
            <person name="Farone A.L."/>
            <person name="Gunderson J.H."/>
            <person name="Farone M.B."/>
        </authorList>
    </citation>
    <scope>NUCLEOTIDE SEQUENCE</scope>
    <source>
        <strain evidence="3">HT99</strain>
    </source>
</reference>
<comment type="caution">
    <text evidence="2">The sequence shown here is derived from an EMBL/GenBank/DDBJ whole genome shotgun (WGS) entry which is preliminary data.</text>
</comment>
<dbReference type="SUPFAM" id="SSF53383">
    <property type="entry name" value="PLP-dependent transferases"/>
    <property type="match status" value="1"/>
</dbReference>
<evidence type="ECO:0000313" key="4">
    <source>
        <dbReference type="Proteomes" id="UP000051497"/>
    </source>
</evidence>
<keyword evidence="3" id="KW-0808">Transferase</keyword>
<dbReference type="EC" id="4.3.2.-" evidence="2"/>
<dbReference type="Gene3D" id="3.90.1150.10">
    <property type="entry name" value="Aspartate Aminotransferase, domain 1"/>
    <property type="match status" value="1"/>
</dbReference>
<proteinExistence type="predicted"/>
<dbReference type="GO" id="GO:0008483">
    <property type="term" value="F:transaminase activity"/>
    <property type="evidence" value="ECO:0007669"/>
    <property type="project" value="UniProtKB-KW"/>
</dbReference>
<dbReference type="InterPro" id="IPR015424">
    <property type="entry name" value="PyrdxlP-dep_Trfase"/>
</dbReference>
<reference evidence="2" key="1">
    <citation type="submission" date="2015-09" db="EMBL/GenBank/DDBJ databases">
        <title>Draft Genome Sequences of Two Novel Amoeba-resistant Intranuclear Bacteria, Candidatus Berkiella cookevillensis and Candidatus Berkiella aquae.</title>
        <authorList>
            <person name="Mehari Y.T."/>
            <person name="Arivett B.A."/>
            <person name="Farone A.L."/>
            <person name="Gunderson J.H."/>
            <person name="Farone M.B."/>
        </authorList>
    </citation>
    <scope>NUCLEOTIDE SEQUENCE [LARGE SCALE GENOMIC DNA]</scope>
    <source>
        <strain evidence="2">HT99</strain>
    </source>
</reference>
<gene>
    <name evidence="2" type="primary">vioD</name>
    <name evidence="2" type="ORF">HT99x_00184</name>
    <name evidence="3" type="ORF">HT99x_011150</name>
</gene>
<dbReference type="OrthoDB" id="9803354at2"/>
<dbReference type="GO" id="GO:0030170">
    <property type="term" value="F:pyridoxal phosphate binding"/>
    <property type="evidence" value="ECO:0007669"/>
    <property type="project" value="InterPro"/>
</dbReference>
<dbReference type="PATRIC" id="fig|1590043.3.peg.187"/>
<sequence length="375" mass="42767">MSAIPVFKLEEYLTRYEFSAKHLLCCSDAQSFSLSEILEIASPEDKKLWDNLSFKYTEPYGHPLLRERIASSLYPGLSANHILCFAGAEEGIFSALSVICENDDHVIVMTPCYQSLTELPKSKGALVTELVLKEEEEWRINLNEIKNAITAKTKCIIINFPHNPTGQIIDQEELTELVKLCDKHNIWLFSDEVYRLLGTPKKAWAQPAACLYNKALSLGVMSKSFGMPGLRIGWIACQDEALIHKMKLLKDYLSICNSAPAEIISLISLQNKDLILKRNNTIVQENLRLLDVFLKEYQHLFEWVKPQGGCVGFIKYKSSESVDVFCDRLVEEKSVLLMPASIYDHDSNHFRIGYGRKDMPECLDKLEEFLTHENH</sequence>
<keyword evidence="3" id="KW-0032">Aminotransferase</keyword>
<reference evidence="3" key="3">
    <citation type="submission" date="2021-06" db="EMBL/GenBank/DDBJ databases">
        <title>Genomic Description and Analysis of Intracellular Bacteria, Candidatus Berkiella cookevillensis and Candidatus Berkiella aquae.</title>
        <authorList>
            <person name="Kidane D.T."/>
            <person name="Mehari Y.T."/>
            <person name="Rice F.C."/>
            <person name="Arivett B.A."/>
            <person name="Farone A.L."/>
            <person name="Berk S.G."/>
            <person name="Farone M.B."/>
        </authorList>
    </citation>
    <scope>NUCLEOTIDE SEQUENCE</scope>
    <source>
        <strain evidence="3">HT99</strain>
    </source>
</reference>
<name>A0A0Q9YPA3_9GAMM</name>
<evidence type="ECO:0000259" key="1">
    <source>
        <dbReference type="Pfam" id="PF00155"/>
    </source>
</evidence>
<dbReference type="Proteomes" id="UP000051497">
    <property type="component" value="Unassembled WGS sequence"/>
</dbReference>
<evidence type="ECO:0000313" key="2">
    <source>
        <dbReference type="EMBL" id="KRG22646.1"/>
    </source>
</evidence>
<dbReference type="PANTHER" id="PTHR43510:SF1">
    <property type="entry name" value="AMINOTRANSFERASE FUNCTION, HYPOTHETICAL (EUROFUNG)"/>
    <property type="match status" value="1"/>
</dbReference>
<dbReference type="PANTHER" id="PTHR43510">
    <property type="entry name" value="AMINOTRANSFERASE FUNCTION, HYPOTHETICAL (EUROFUNG)"/>
    <property type="match status" value="1"/>
</dbReference>
<dbReference type="GO" id="GO:0016829">
    <property type="term" value="F:lyase activity"/>
    <property type="evidence" value="ECO:0007669"/>
    <property type="project" value="UniProtKB-KW"/>
</dbReference>
<dbReference type="InterPro" id="IPR015421">
    <property type="entry name" value="PyrdxlP-dep_Trfase_major"/>
</dbReference>